<dbReference type="PANTHER" id="PTHR10543">
    <property type="entry name" value="BETA-CAROTENE DIOXYGENASE"/>
    <property type="match status" value="1"/>
</dbReference>
<evidence type="ECO:0000256" key="4">
    <source>
        <dbReference type="ARBA" id="ARBA00023002"/>
    </source>
</evidence>
<dbReference type="AlphaFoldDB" id="A0A1X4G9W9"/>
<dbReference type="RefSeq" id="WP_049933277.1">
    <property type="nucleotide sequence ID" value="NZ_ATXS01000036.1"/>
</dbReference>
<sequence length="480" mass="53018">MSEHRDYRAGFRTQREEIEDKQLPTTGEFPDWLSGDLIGNGPGQFEAGDTGLRHWFDPFAMLRRFRIDNGEVRYANKFVQSRDYAFAQDHGGVRTPFPGTPPDRSVWTRLRQVLEGTFPDNPVIGIQRFGDKFAAVTESPTALTFDPDTLETTGRIDLTAGLDCDLTLAHVHYDPVAEEFINLGVSYGRNTVYTVFKRPRDGGTPTPLSRLQFDEAPYIHSFAVTDQHVVVTVNAYGLDTTQLLKGSVTKETFLDAFQPLSTPLRFVILDRSTGEHVATASASPAFIYHHANAFERDGELVVDVVAFDDDRAVTGLALSNLRSDDPDLPRGDLCRYTVPLSGGEATREPLHRGPVEFPVINYRAVNGTSHRYVYLAETDGASSLPTDITKVDVDTGTAHRWCESGTHPGEPLFVPAPEAENEDDGVLLSVVLDPEADRSRLVCLNAETLGELGRAELPHRLPFGFHGQFYGPVAPGRSMA</sequence>
<evidence type="ECO:0000313" key="6">
    <source>
        <dbReference type="EMBL" id="OSO93840.1"/>
    </source>
</evidence>
<evidence type="ECO:0000256" key="1">
    <source>
        <dbReference type="ARBA" id="ARBA00001954"/>
    </source>
</evidence>
<keyword evidence="6" id="KW-0503">Monooxygenase</keyword>
<dbReference type="EMBL" id="NEDJ01000074">
    <property type="protein sequence ID" value="OSO93840.1"/>
    <property type="molecule type" value="Genomic_DNA"/>
</dbReference>
<keyword evidence="5" id="KW-0408">Iron</keyword>
<keyword evidence="4" id="KW-0560">Oxidoreductase</keyword>
<evidence type="ECO:0000256" key="5">
    <source>
        <dbReference type="ARBA" id="ARBA00023004"/>
    </source>
</evidence>
<dbReference type="SUPFAM" id="SSF51004">
    <property type="entry name" value="C-terminal (heme d1) domain of cytochrome cd1-nitrite reductase"/>
    <property type="match status" value="1"/>
</dbReference>
<proteinExistence type="inferred from homology"/>
<dbReference type="Pfam" id="PF03055">
    <property type="entry name" value="RPE65"/>
    <property type="match status" value="1"/>
</dbReference>
<comment type="cofactor">
    <cofactor evidence="1">
        <name>Fe(2+)</name>
        <dbReference type="ChEBI" id="CHEBI:29033"/>
    </cofactor>
</comment>
<evidence type="ECO:0000313" key="7">
    <source>
        <dbReference type="Proteomes" id="UP000193587"/>
    </source>
</evidence>
<protein>
    <submittedName>
        <fullName evidence="6">Beta-carotene 15,15'-monooxygenase</fullName>
    </submittedName>
</protein>
<evidence type="ECO:0000256" key="2">
    <source>
        <dbReference type="ARBA" id="ARBA00006787"/>
    </source>
</evidence>
<keyword evidence="3" id="KW-0479">Metal-binding</keyword>
<organism evidence="6 7">
    <name type="scientific">Halorubrum ezzemoulense DSM 17463</name>
    <dbReference type="NCBI Taxonomy" id="1121945"/>
    <lineage>
        <taxon>Archaea</taxon>
        <taxon>Methanobacteriati</taxon>
        <taxon>Methanobacteriota</taxon>
        <taxon>Stenosarchaea group</taxon>
        <taxon>Halobacteria</taxon>
        <taxon>Halobacteriales</taxon>
        <taxon>Haloferacaceae</taxon>
        <taxon>Halorubrum</taxon>
    </lineage>
</organism>
<dbReference type="PANTHER" id="PTHR10543:SF24">
    <property type="entry name" value="CAROTENOID ISOMEROOXYGENASE"/>
    <property type="match status" value="1"/>
</dbReference>
<dbReference type="GO" id="GO:0046872">
    <property type="term" value="F:metal ion binding"/>
    <property type="evidence" value="ECO:0007669"/>
    <property type="project" value="UniProtKB-KW"/>
</dbReference>
<dbReference type="GO" id="GO:0010436">
    <property type="term" value="F:carotenoid dioxygenase activity"/>
    <property type="evidence" value="ECO:0007669"/>
    <property type="project" value="TreeGrafter"/>
</dbReference>
<accession>A0A1X4G9W9</accession>
<dbReference type="GO" id="GO:0016121">
    <property type="term" value="P:carotene catabolic process"/>
    <property type="evidence" value="ECO:0007669"/>
    <property type="project" value="TreeGrafter"/>
</dbReference>
<comment type="caution">
    <text evidence="6">The sequence shown here is derived from an EMBL/GenBank/DDBJ whole genome shotgun (WGS) entry which is preliminary data.</text>
</comment>
<gene>
    <name evidence="6" type="ORF">B9H04_15105</name>
</gene>
<comment type="similarity">
    <text evidence="2">Belongs to the carotenoid oxygenase family.</text>
</comment>
<name>A0A1X4G9W9_HALEZ</name>
<evidence type="ECO:0000256" key="3">
    <source>
        <dbReference type="ARBA" id="ARBA00022723"/>
    </source>
</evidence>
<dbReference type="InterPro" id="IPR011048">
    <property type="entry name" value="Haem_d1_sf"/>
</dbReference>
<dbReference type="Proteomes" id="UP000193587">
    <property type="component" value="Unassembled WGS sequence"/>
</dbReference>
<dbReference type="InterPro" id="IPR004294">
    <property type="entry name" value="Carotenoid_Oase"/>
</dbReference>
<reference evidence="6 7" key="1">
    <citation type="submission" date="2017-04" db="EMBL/GenBank/DDBJ databases">
        <title>MLSA of the genus Halorubrum.</title>
        <authorList>
            <person name="De La Haba R."/>
            <person name="Sanchez-Porro C."/>
            <person name="Infante-Dominguez C."/>
            <person name="Ventosa A."/>
        </authorList>
    </citation>
    <scope>NUCLEOTIDE SEQUENCE [LARGE SCALE GENOMIC DNA]</scope>
    <source>
        <strain evidence="6 7">DSM 17463</strain>
    </source>
</reference>
<dbReference type="GO" id="GO:0004497">
    <property type="term" value="F:monooxygenase activity"/>
    <property type="evidence" value="ECO:0007669"/>
    <property type="project" value="UniProtKB-KW"/>
</dbReference>